<dbReference type="PANTHER" id="PTHR43625:SF40">
    <property type="entry name" value="ALDO-KETO REDUCTASE YAKC [NADP(+)]"/>
    <property type="match status" value="1"/>
</dbReference>
<dbReference type="GO" id="GO:0016491">
    <property type="term" value="F:oxidoreductase activity"/>
    <property type="evidence" value="ECO:0007669"/>
    <property type="project" value="UniProtKB-KW"/>
</dbReference>
<gene>
    <name evidence="4" type="ORF">CIK79_05350</name>
</gene>
<evidence type="ECO:0000313" key="5">
    <source>
        <dbReference type="Proteomes" id="UP000218377"/>
    </source>
</evidence>
<dbReference type="Proteomes" id="UP000218377">
    <property type="component" value="Unassembled WGS sequence"/>
</dbReference>
<reference evidence="4 5" key="1">
    <citation type="journal article" date="2017" name="Elife">
        <title>Extensive horizontal gene transfer in cheese-associated bacteria.</title>
        <authorList>
            <person name="Bonham K.S."/>
            <person name="Wolfe B.E."/>
            <person name="Dutton R.J."/>
        </authorList>
    </citation>
    <scope>NUCLEOTIDE SEQUENCE [LARGE SCALE GENOMIC DNA]</scope>
    <source>
        <strain evidence="4 5">JB5</strain>
    </source>
</reference>
<keyword evidence="1" id="KW-0560">Oxidoreductase</keyword>
<dbReference type="Gene3D" id="3.20.20.100">
    <property type="entry name" value="NADP-dependent oxidoreductase domain"/>
    <property type="match status" value="1"/>
</dbReference>
<evidence type="ECO:0000256" key="1">
    <source>
        <dbReference type="ARBA" id="ARBA00023002"/>
    </source>
</evidence>
<feature type="compositionally biased region" description="Polar residues" evidence="2">
    <location>
        <begin position="1"/>
        <end position="15"/>
    </location>
</feature>
<dbReference type="InterPro" id="IPR036812">
    <property type="entry name" value="NAD(P)_OxRdtase_dom_sf"/>
</dbReference>
<proteinExistence type="predicted"/>
<organism evidence="4 5">
    <name type="scientific">Brevibacterium aurantiacum</name>
    <dbReference type="NCBI Taxonomy" id="273384"/>
    <lineage>
        <taxon>Bacteria</taxon>
        <taxon>Bacillati</taxon>
        <taxon>Actinomycetota</taxon>
        <taxon>Actinomycetes</taxon>
        <taxon>Micrococcales</taxon>
        <taxon>Brevibacteriaceae</taxon>
        <taxon>Brevibacterium</taxon>
    </lineage>
</organism>
<dbReference type="InterPro" id="IPR023210">
    <property type="entry name" value="NADP_OxRdtase_dom"/>
</dbReference>
<dbReference type="GO" id="GO:0005737">
    <property type="term" value="C:cytoplasm"/>
    <property type="evidence" value="ECO:0007669"/>
    <property type="project" value="TreeGrafter"/>
</dbReference>
<comment type="caution">
    <text evidence="4">The sequence shown here is derived from an EMBL/GenBank/DDBJ whole genome shotgun (WGS) entry which is preliminary data.</text>
</comment>
<feature type="region of interest" description="Disordered" evidence="2">
    <location>
        <begin position="1"/>
        <end position="26"/>
    </location>
</feature>
<dbReference type="PANTHER" id="PTHR43625">
    <property type="entry name" value="AFLATOXIN B1 ALDEHYDE REDUCTASE"/>
    <property type="match status" value="1"/>
</dbReference>
<dbReference type="EMBL" id="NRGX01000001">
    <property type="protein sequence ID" value="PCC17761.1"/>
    <property type="molecule type" value="Genomic_DNA"/>
</dbReference>
<dbReference type="SUPFAM" id="SSF51430">
    <property type="entry name" value="NAD(P)-linked oxidoreductase"/>
    <property type="match status" value="1"/>
</dbReference>
<evidence type="ECO:0000313" key="4">
    <source>
        <dbReference type="EMBL" id="PCC17761.1"/>
    </source>
</evidence>
<name>A0A2A3X236_BREAU</name>
<sequence>MSTYTENPTVNTRRLGTQGPRVTSPGLGAMSMSGAYGPTRYEESIAAIHSYVDAGGTLIDTGDFYGAGHNEMLIGAALRERNREDVVISLKFGAVLAPDGSFIGFDTRPDAIRNSLAYSLKRLGTDHVDIYRPARLDQSVPIEETVGAISDLVDAGYVRHIGLSEVGSETIRRAAATAPISDLQIEYSLLSRGIEENGILAACRELGIGVTAYGALAKGLFAGSVGGTRAMFPRFQGDNLVHNQRIASTLAEIAAARDVTLPQLAIAWVAAQGEDIVPVVGSRTAEQVAATVSSNGVRLSADDLAVIDSALADSEVRGDRYPSEQMMLLDSER</sequence>
<dbReference type="InterPro" id="IPR050791">
    <property type="entry name" value="Aldo-Keto_reductase"/>
</dbReference>
<evidence type="ECO:0000259" key="3">
    <source>
        <dbReference type="Pfam" id="PF00248"/>
    </source>
</evidence>
<dbReference type="RefSeq" id="WP_096157581.1">
    <property type="nucleotide sequence ID" value="NZ_CP025332.1"/>
</dbReference>
<feature type="domain" description="NADP-dependent oxidoreductase" evidence="3">
    <location>
        <begin position="26"/>
        <end position="311"/>
    </location>
</feature>
<accession>A0A2A3X236</accession>
<protein>
    <submittedName>
        <fullName evidence="4">Aldo/keto reductase</fullName>
    </submittedName>
</protein>
<dbReference type="AlphaFoldDB" id="A0A2A3X236"/>
<evidence type="ECO:0000256" key="2">
    <source>
        <dbReference type="SAM" id="MobiDB-lite"/>
    </source>
</evidence>
<dbReference type="Pfam" id="PF00248">
    <property type="entry name" value="Aldo_ket_red"/>
    <property type="match status" value="1"/>
</dbReference>